<gene>
    <name evidence="1" type="ORF">chiPu_0031466</name>
</gene>
<organism evidence="1 2">
    <name type="scientific">Chiloscyllium punctatum</name>
    <name type="common">Brownbanded bambooshark</name>
    <name type="synonym">Hemiscyllium punctatum</name>
    <dbReference type="NCBI Taxonomy" id="137246"/>
    <lineage>
        <taxon>Eukaryota</taxon>
        <taxon>Metazoa</taxon>
        <taxon>Chordata</taxon>
        <taxon>Craniata</taxon>
        <taxon>Vertebrata</taxon>
        <taxon>Chondrichthyes</taxon>
        <taxon>Elasmobranchii</taxon>
        <taxon>Galeomorphii</taxon>
        <taxon>Galeoidea</taxon>
        <taxon>Orectolobiformes</taxon>
        <taxon>Hemiscylliidae</taxon>
        <taxon>Chiloscyllium</taxon>
    </lineage>
</organism>
<dbReference type="AlphaFoldDB" id="A0A401TXX3"/>
<comment type="caution">
    <text evidence="1">The sequence shown here is derived from an EMBL/GenBank/DDBJ whole genome shotgun (WGS) entry which is preliminary data.</text>
</comment>
<evidence type="ECO:0000313" key="2">
    <source>
        <dbReference type="Proteomes" id="UP000287033"/>
    </source>
</evidence>
<evidence type="ECO:0000313" key="1">
    <source>
        <dbReference type="EMBL" id="GCC47504.1"/>
    </source>
</evidence>
<feature type="non-terminal residue" evidence="1">
    <location>
        <position position="1"/>
    </location>
</feature>
<dbReference type="OMA" id="HIMALRK"/>
<accession>A0A401TXX3</accession>
<protein>
    <submittedName>
        <fullName evidence="1">Uncharacterized protein</fullName>
    </submittedName>
</protein>
<proteinExistence type="predicted"/>
<reference evidence="1 2" key="1">
    <citation type="journal article" date="2018" name="Nat. Ecol. Evol.">
        <title>Shark genomes provide insights into elasmobranch evolution and the origin of vertebrates.</title>
        <authorList>
            <person name="Hara Y"/>
            <person name="Yamaguchi K"/>
            <person name="Onimaru K"/>
            <person name="Kadota M"/>
            <person name="Koyanagi M"/>
            <person name="Keeley SD"/>
            <person name="Tatsumi K"/>
            <person name="Tanaka K"/>
            <person name="Motone F"/>
            <person name="Kageyama Y"/>
            <person name="Nozu R"/>
            <person name="Adachi N"/>
            <person name="Nishimura O"/>
            <person name="Nakagawa R"/>
            <person name="Tanegashima C"/>
            <person name="Kiyatake I"/>
            <person name="Matsumoto R"/>
            <person name="Murakumo K"/>
            <person name="Nishida K"/>
            <person name="Terakita A"/>
            <person name="Kuratani S"/>
            <person name="Sato K"/>
            <person name="Hyodo S Kuraku.S."/>
        </authorList>
    </citation>
    <scope>NUCLEOTIDE SEQUENCE [LARGE SCALE GENOMIC DNA]</scope>
</reference>
<dbReference type="PANTHER" id="PTHR15545">
    <property type="entry name" value="PDZ DOMAIN CONTAINING RING FINGER PROTEIN 3, 4"/>
    <property type="match status" value="1"/>
</dbReference>
<dbReference type="InterPro" id="IPR051971">
    <property type="entry name" value="E3_ubiquitin-PDZ_ligase"/>
</dbReference>
<name>A0A401TXX3_CHIPU</name>
<dbReference type="Proteomes" id="UP000287033">
    <property type="component" value="Unassembled WGS sequence"/>
</dbReference>
<dbReference type="PANTHER" id="PTHR15545:SF4">
    <property type="entry name" value="PDZ DOMAIN-CONTAINING PROTEIN 4"/>
    <property type="match status" value="1"/>
</dbReference>
<dbReference type="OrthoDB" id="6270329at2759"/>
<keyword evidence="2" id="KW-1185">Reference proteome</keyword>
<sequence length="85" mass="9495">ALRQELCKASPEQTVEMLRAPRDPLVIQVLRRSPRCKGQASGHELQLVDNGTQTEISFEHIMALGKEHAPSPPVIQLEPYPLTEL</sequence>
<dbReference type="EMBL" id="BEZZ01210484">
    <property type="protein sequence ID" value="GCC47504.1"/>
    <property type="molecule type" value="Genomic_DNA"/>
</dbReference>